<dbReference type="GO" id="GO:0005634">
    <property type="term" value="C:nucleus"/>
    <property type="evidence" value="ECO:0007669"/>
    <property type="project" value="TreeGrafter"/>
</dbReference>
<dbReference type="InterPro" id="IPR047008">
    <property type="entry name" value="XRN1_SH3_sf"/>
</dbReference>
<proteinExistence type="inferred from homology"/>
<evidence type="ECO:0000259" key="8">
    <source>
        <dbReference type="Pfam" id="PF17846"/>
    </source>
</evidence>
<organism evidence="12 13">
    <name type="scientific">Batrachochytrium dendrobatidis (strain JEL423)</name>
    <dbReference type="NCBI Taxonomy" id="403673"/>
    <lineage>
        <taxon>Eukaryota</taxon>
        <taxon>Fungi</taxon>
        <taxon>Fungi incertae sedis</taxon>
        <taxon>Chytridiomycota</taxon>
        <taxon>Chytridiomycota incertae sedis</taxon>
        <taxon>Chytridiomycetes</taxon>
        <taxon>Rhizophydiales</taxon>
        <taxon>Rhizophydiales incertae sedis</taxon>
        <taxon>Batrachochytrium</taxon>
    </lineage>
</organism>
<evidence type="ECO:0000313" key="13">
    <source>
        <dbReference type="Proteomes" id="UP000077115"/>
    </source>
</evidence>
<keyword evidence="1 5" id="KW-0540">Nuclease</keyword>
<dbReference type="InterPro" id="IPR041106">
    <property type="entry name" value="XRN1_D2_D3"/>
</dbReference>
<dbReference type="InterPro" id="IPR041385">
    <property type="entry name" value="SH3_12"/>
</dbReference>
<dbReference type="PANTHER" id="PTHR12341">
    <property type="entry name" value="5'-&gt;3' EXORIBONUCLEASE"/>
    <property type="match status" value="1"/>
</dbReference>
<dbReference type="InterPro" id="IPR027073">
    <property type="entry name" value="5_3_exoribonuclease"/>
</dbReference>
<comment type="similarity">
    <text evidence="4 5">Belongs to the 5'-3' exonuclease family.</text>
</comment>
<dbReference type="VEuPathDB" id="FungiDB:BDEG_27358"/>
<dbReference type="InterPro" id="IPR040992">
    <property type="entry name" value="XRN1_D1"/>
</dbReference>
<dbReference type="GO" id="GO:0000184">
    <property type="term" value="P:nuclear-transcribed mRNA catabolic process, nonsense-mediated decay"/>
    <property type="evidence" value="ECO:0007669"/>
    <property type="project" value="UniProtKB-KW"/>
</dbReference>
<evidence type="ECO:0000256" key="2">
    <source>
        <dbReference type="ARBA" id="ARBA00022801"/>
    </source>
</evidence>
<dbReference type="InterPro" id="IPR047007">
    <property type="entry name" value="XRN1_D1_sf"/>
</dbReference>
<dbReference type="Proteomes" id="UP000077115">
    <property type="component" value="Unassembled WGS sequence"/>
</dbReference>
<evidence type="ECO:0000259" key="10">
    <source>
        <dbReference type="Pfam" id="PF18332"/>
    </source>
</evidence>
<dbReference type="Pfam" id="PF17846">
    <property type="entry name" value="XRN_M"/>
    <property type="match status" value="1"/>
</dbReference>
<dbReference type="GO" id="GO:0004534">
    <property type="term" value="F:5'-3' RNA exonuclease activity"/>
    <property type="evidence" value="ECO:0007669"/>
    <property type="project" value="TreeGrafter"/>
</dbReference>
<dbReference type="Pfam" id="PF18129">
    <property type="entry name" value="SH3_12"/>
    <property type="match status" value="1"/>
</dbReference>
<dbReference type="GO" id="GO:0005737">
    <property type="term" value="C:cytoplasm"/>
    <property type="evidence" value="ECO:0007669"/>
    <property type="project" value="UniProtKB-SubCell"/>
</dbReference>
<keyword evidence="2 5" id="KW-0378">Hydrolase</keyword>
<feature type="domain" description="Exoribonuclease Xrn1 D2/D3" evidence="11">
    <location>
        <begin position="906"/>
        <end position="1118"/>
    </location>
</feature>
<keyword evidence="3 5" id="KW-0269">Exonuclease</keyword>
<feature type="domain" description="5'-3' exoribonuclease 1 D1" evidence="10">
    <location>
        <begin position="715"/>
        <end position="901"/>
    </location>
</feature>
<feature type="compositionally biased region" description="Polar residues" evidence="6">
    <location>
        <begin position="1488"/>
        <end position="1497"/>
    </location>
</feature>
<dbReference type="CDD" id="cd18673">
    <property type="entry name" value="PIN_XRN1-2-like"/>
    <property type="match status" value="1"/>
</dbReference>
<feature type="compositionally biased region" description="Basic residues" evidence="6">
    <location>
        <begin position="1582"/>
        <end position="1591"/>
    </location>
</feature>
<dbReference type="EMBL" id="DS022311">
    <property type="protein sequence ID" value="OAJ44081.1"/>
    <property type="molecule type" value="Genomic_DNA"/>
</dbReference>
<dbReference type="PIRSF" id="PIRSF006743">
    <property type="entry name" value="Exonuclease_Xnr1"/>
    <property type="match status" value="1"/>
</dbReference>
<protein>
    <recommendedName>
        <fullName evidence="5">5'-3' exoribonuclease 1</fullName>
        <ecNumber evidence="5">3.1.13.-</ecNumber>
    </recommendedName>
</protein>
<dbReference type="Pfam" id="PF03159">
    <property type="entry name" value="XRN_N"/>
    <property type="match status" value="1"/>
</dbReference>
<dbReference type="EC" id="3.1.13.-" evidence="5"/>
<dbReference type="GO" id="GO:0016075">
    <property type="term" value="P:rRNA catabolic process"/>
    <property type="evidence" value="ECO:0007669"/>
    <property type="project" value="TreeGrafter"/>
</dbReference>
<dbReference type="Gene3D" id="3.40.50.12390">
    <property type="match status" value="2"/>
</dbReference>
<feature type="compositionally biased region" description="Polar residues" evidence="6">
    <location>
        <begin position="1550"/>
        <end position="1562"/>
    </location>
</feature>
<feature type="compositionally biased region" description="Low complexity" evidence="6">
    <location>
        <begin position="1539"/>
        <end position="1549"/>
    </location>
</feature>
<dbReference type="FunFam" id="3.40.50.12390:FF:000002">
    <property type="entry name" value="5'-3' exoribonuclease 1"/>
    <property type="match status" value="1"/>
</dbReference>
<reference evidence="12 13" key="1">
    <citation type="submission" date="2006-10" db="EMBL/GenBank/DDBJ databases">
        <title>The Genome Sequence of Batrachochytrium dendrobatidis JEL423.</title>
        <authorList>
            <consortium name="The Broad Institute Genome Sequencing Platform"/>
            <person name="Birren B."/>
            <person name="Lander E."/>
            <person name="Galagan J."/>
            <person name="Cuomo C."/>
            <person name="Devon K."/>
            <person name="Jaffe D."/>
            <person name="Butler J."/>
            <person name="Alvarez P."/>
            <person name="Gnerre S."/>
            <person name="Grabherr M."/>
            <person name="Kleber M."/>
            <person name="Mauceli E."/>
            <person name="Brockman W."/>
            <person name="Young S."/>
            <person name="LaButti K."/>
            <person name="Sykes S."/>
            <person name="DeCaprio D."/>
            <person name="Crawford M."/>
            <person name="Koehrsen M."/>
            <person name="Engels R."/>
            <person name="Montgomery P."/>
            <person name="Pearson M."/>
            <person name="Howarth C."/>
            <person name="Larson L."/>
            <person name="White J."/>
            <person name="O'Leary S."/>
            <person name="Kodira C."/>
            <person name="Zeng Q."/>
            <person name="Yandava C."/>
            <person name="Alvarado L."/>
            <person name="Longcore J."/>
            <person name="James T."/>
        </authorList>
    </citation>
    <scope>NUCLEOTIDE SEQUENCE [LARGE SCALE GENOMIC DNA]</scope>
    <source>
        <strain evidence="12 13">JEL423</strain>
    </source>
</reference>
<gene>
    <name evidence="12" type="ORF">BDEG_27358</name>
</gene>
<feature type="domain" description="5'-3' exoribonuclease 1 SH3-like" evidence="9">
    <location>
        <begin position="1151"/>
        <end position="1217"/>
    </location>
</feature>
<feature type="compositionally biased region" description="Polar residues" evidence="6">
    <location>
        <begin position="1241"/>
        <end position="1253"/>
    </location>
</feature>
<dbReference type="Pfam" id="PF18334">
    <property type="entry name" value="XRN1_D2_D3"/>
    <property type="match status" value="1"/>
</dbReference>
<feature type="compositionally biased region" description="Basic and acidic residues" evidence="6">
    <location>
        <begin position="1499"/>
        <end position="1512"/>
    </location>
</feature>
<keyword evidence="5" id="KW-0963">Cytoplasm</keyword>
<dbReference type="InterPro" id="IPR004859">
    <property type="entry name" value="Xrn1_N"/>
</dbReference>
<feature type="compositionally biased region" description="Polar residues" evidence="6">
    <location>
        <begin position="1300"/>
        <end position="1312"/>
    </location>
</feature>
<evidence type="ECO:0000256" key="6">
    <source>
        <dbReference type="SAM" id="MobiDB-lite"/>
    </source>
</evidence>
<evidence type="ECO:0000256" key="4">
    <source>
        <dbReference type="ARBA" id="ARBA00038299"/>
    </source>
</evidence>
<feature type="domain" description="Xrn1 N-terminal" evidence="7">
    <location>
        <begin position="1"/>
        <end position="227"/>
    </location>
</feature>
<dbReference type="Gene3D" id="2.30.30.750">
    <property type="match status" value="1"/>
</dbReference>
<evidence type="ECO:0000256" key="1">
    <source>
        <dbReference type="ARBA" id="ARBA00022722"/>
    </source>
</evidence>
<dbReference type="GO" id="GO:0003723">
    <property type="term" value="F:RNA binding"/>
    <property type="evidence" value="ECO:0007669"/>
    <property type="project" value="UniProtKB-KW"/>
</dbReference>
<keyword evidence="5" id="KW-0866">Nonsense-mediated mRNA decay</keyword>
<feature type="compositionally biased region" description="Basic and acidic residues" evidence="6">
    <location>
        <begin position="1592"/>
        <end position="1602"/>
    </location>
</feature>
<dbReference type="PANTHER" id="PTHR12341:SF7">
    <property type="entry name" value="5'-3' EXORIBONUCLEASE 1"/>
    <property type="match status" value="1"/>
</dbReference>
<evidence type="ECO:0000259" key="7">
    <source>
        <dbReference type="Pfam" id="PF03159"/>
    </source>
</evidence>
<dbReference type="OrthoDB" id="372487at2759"/>
<reference evidence="12 13" key="2">
    <citation type="submission" date="2016-05" db="EMBL/GenBank/DDBJ databases">
        <title>Lineage-specific infection strategies underlie the spectrum of fungal disease in amphibians.</title>
        <authorList>
            <person name="Cuomo C.A."/>
            <person name="Farrer R.A."/>
            <person name="James T."/>
            <person name="Longcore J."/>
            <person name="Birren B."/>
        </authorList>
    </citation>
    <scope>NUCLEOTIDE SEQUENCE [LARGE SCALE GENOMIC DNA]</scope>
    <source>
        <strain evidence="12 13">JEL423</strain>
    </source>
</reference>
<feature type="domain" description="Xrn1 helical" evidence="8">
    <location>
        <begin position="274"/>
        <end position="663"/>
    </location>
</feature>
<evidence type="ECO:0000259" key="9">
    <source>
        <dbReference type="Pfam" id="PF18129"/>
    </source>
</evidence>
<evidence type="ECO:0000313" key="12">
    <source>
        <dbReference type="EMBL" id="OAJ44081.1"/>
    </source>
</evidence>
<evidence type="ECO:0000256" key="3">
    <source>
        <dbReference type="ARBA" id="ARBA00022839"/>
    </source>
</evidence>
<comment type="subcellular location">
    <subcellularLocation>
        <location evidence="5">Cytoplasm</location>
    </subcellularLocation>
</comment>
<dbReference type="InterPro" id="IPR041412">
    <property type="entry name" value="Xrn1_helical"/>
</dbReference>
<dbReference type="InterPro" id="IPR016494">
    <property type="entry name" value="5_3_exoribonuclease_1"/>
</dbReference>
<feature type="compositionally biased region" description="Polar residues" evidence="6">
    <location>
        <begin position="1454"/>
        <end position="1474"/>
    </location>
</feature>
<dbReference type="Pfam" id="PF18332">
    <property type="entry name" value="XRN1_D1"/>
    <property type="match status" value="1"/>
</dbReference>
<accession>A0A177WX52</accession>
<feature type="region of interest" description="Disordered" evidence="6">
    <location>
        <begin position="1276"/>
        <end position="1312"/>
    </location>
</feature>
<sequence length="1646" mass="187413">MGVPKFFRWISERYPLCSEIIQEKRIPEFDNLYLDMNGIIHNCSHPNDDDASFRITETQIFLAIFTYINHIFTTIRPKKLFFLAVDGVAPRAKMNQQRSRRFRSAYDAKLKMDEAIRNNHELPSEPPFDSNCITPGTPFMSRLQEQLKYFLSKKISEDGAWRHVQVVFSGHDVPGEGEHKIMEYIRTSKSCPDYQPNLRHCLYGLDADLMMLGLLSHEPHFSLLREEVTFGRKKHSSTPSHPESITFFLLHLSLFREYLDLEFNSLKNVLPFEYDFERIIDDFILLGFFIGNDFLPSLPDMHINDGALPLLFDAYKQILVKSDGYINNHGIIDLKRCQTLFDELRKMDFEKFKAANSDSMPVTSSKKNSRSHRAATTLSITKEQHDFVVQIRDFVLDQKSADGLALDVTSYSQTTRAFVFDFARELGLQFSLDAEDAEDGSVLHFITLNWSDDEDIDDQESFNARMRVFKKYITSNVHTDSESNKTAEDLEAQVLLAYSDHKSLYYTERFGPSFTQPEKRKEVVAHYVTGLQWVLSYYYQGVQSWGWFFPYHFAPMIDDLVDISEIKLQFDIGVPFFPFEQLMGVLPALSRQQIPPVFQDLLVDANSPIIDFYPSEFELDMTGKKSDWEAIVKIPFIDEKRLLAAIRPRYKQLTKDEKARNSFGCPFSFCYNDLQVPQVYKSPLSSIHSDIQFCKTEMKEFILPSVSKTGFLHALCPGAFTGENLLPGFPSLNTIPYTGTLAFHDVSIFNSKTKNKSMTITLKNPIEDQSREMVARALIGQNVFTNWPFLQEALVVSISDTDFVYSINEVAGRVDVVKNPNTQASIDRFMKASKTIEDMYSTKCGTIIGPIETIVHVRPLQGMKLLHDGSFVKQFSEKLHDQALQTIVVDRKYEDPRYKNKPAPAIDVEFPLGSTVFLLTPSHYGVTCKVNGHHLQNETVDVLAEICHTASHTLLKNIIAKEEESEQYVPGWKIGKQLGITSLSISKICTSLFILLNESNQRFNVGLNLKFESRSKKVLGYSRKSQQGWEYSKIVIDLITEYKSLFPELFTYLDRKMNSNDYFKDIDVFPSKIAAARMSALKQWLHEKNIKGLVHVSLTANSLKKNTIDKIQKELSHQLNGPVETNILPIQAIPRFHILSPSHSKFRLLHQKFELGDRVKFTIEEGGIPVGAKGTVVGFEGDFIDILLDLPNMIATDLDGRCKKEHGIIVHKWACLNLTTHQPPPKPDSTERPKNTPFRPVSTSNAPLPSSWNRAPTILARPAKGQSTVSNFSSDARLHSTVPQQSVKPALNKSQHHYKPQTTHSDQRVYHQQQHVPQHLPNENTFPSPLAESVIPAPGDAVENGHDQYQEMSNSLMNILHITPQQEQTPMIPSYNPNYHPGYWQQMPPPQCIPVAYDQYGNMIPQQYMYSQPTPQLMHGPYQHPPPMQAWHSAQSEDVSNEEATAQLKQILRNSTCQNSNEPGSDFTNSTSMELDNNNTANDLNLNQPNISRSSVPSDHGRGRYQGREHGRGSRGRGYRRENDNSTHHSFVVQDKHSSLSNVSAVSNSTEPITSADYQNKKSYGRQEYDPNGNDQATFGRGRGRGGYRGKKSYERQEHDPNDSDQAMLGRGRGGYQRQGHGRRGGTRQSRERGSSYPKQGDDQET</sequence>
<feature type="compositionally biased region" description="Low complexity" evidence="6">
    <location>
        <begin position="1475"/>
        <end position="1487"/>
    </location>
</feature>
<evidence type="ECO:0000259" key="11">
    <source>
        <dbReference type="Pfam" id="PF18334"/>
    </source>
</evidence>
<dbReference type="STRING" id="403673.A0A177WX52"/>
<name>A0A177WX52_BATDL</name>
<dbReference type="Gene3D" id="1.25.40.1050">
    <property type="match status" value="1"/>
</dbReference>
<dbReference type="Gene3D" id="2.170.260.40">
    <property type="match status" value="1"/>
</dbReference>
<keyword evidence="5" id="KW-0694">RNA-binding</keyword>
<feature type="region of interest" description="Disordered" evidence="6">
    <location>
        <begin position="1454"/>
        <end position="1646"/>
    </location>
</feature>
<feature type="region of interest" description="Disordered" evidence="6">
    <location>
        <begin position="1221"/>
        <end position="1253"/>
    </location>
</feature>
<comment type="function">
    <text evidence="5">Multifunctional protein that exhibits several independent functions at different levels of the cellular processes. 5'-3' exonuclease component of the nonsense-mediated mRNA decay (NMD) which is a highly conserved mRNA degradation pathway, an RNA surveillance system whose role is to identify and rid cells of mRNA with premature termination codons and thus prevents accumulation of potentially harmful truncated proteins.</text>
</comment>
<evidence type="ECO:0000256" key="5">
    <source>
        <dbReference type="PIRNR" id="PIRNR006743"/>
    </source>
</evidence>